<dbReference type="InterPro" id="IPR015590">
    <property type="entry name" value="Aldehyde_DH_dom"/>
</dbReference>
<dbReference type="STRING" id="269796.Rru_A0914"/>
<evidence type="ECO:0000313" key="5">
    <source>
        <dbReference type="Proteomes" id="UP000001929"/>
    </source>
</evidence>
<evidence type="ECO:0000256" key="2">
    <source>
        <dbReference type="ARBA" id="ARBA00023027"/>
    </source>
</evidence>
<dbReference type="Gene3D" id="3.40.309.10">
    <property type="entry name" value="Aldehyde Dehydrogenase, Chain A, domain 2"/>
    <property type="match status" value="1"/>
</dbReference>
<dbReference type="PhylomeDB" id="Q2RVY0"/>
<dbReference type="GO" id="GO:0008774">
    <property type="term" value="F:acetaldehyde dehydrogenase (acetylating) activity"/>
    <property type="evidence" value="ECO:0007669"/>
    <property type="project" value="UniProtKB-EC"/>
</dbReference>
<dbReference type="PATRIC" id="fig|269796.9.peg.970"/>
<dbReference type="Pfam" id="PF00171">
    <property type="entry name" value="Aldedh"/>
    <property type="match status" value="2"/>
</dbReference>
<dbReference type="Gene3D" id="3.40.605.10">
    <property type="entry name" value="Aldehyde Dehydrogenase, Chain A, domain 1"/>
    <property type="match status" value="1"/>
</dbReference>
<evidence type="ECO:0000256" key="1">
    <source>
        <dbReference type="ARBA" id="ARBA00023002"/>
    </source>
</evidence>
<dbReference type="InterPro" id="IPR016161">
    <property type="entry name" value="Ald_DH/histidinol_DH"/>
</dbReference>
<organism evidence="4 5">
    <name type="scientific">Rhodospirillum rubrum (strain ATCC 11170 / ATH 1.1.1 / DSM 467 / LMG 4362 / NCIMB 8255 / S1)</name>
    <dbReference type="NCBI Taxonomy" id="269796"/>
    <lineage>
        <taxon>Bacteria</taxon>
        <taxon>Pseudomonadati</taxon>
        <taxon>Pseudomonadota</taxon>
        <taxon>Alphaproteobacteria</taxon>
        <taxon>Rhodospirillales</taxon>
        <taxon>Rhodospirillaceae</taxon>
        <taxon>Rhodospirillum</taxon>
    </lineage>
</organism>
<proteinExistence type="predicted"/>
<dbReference type="InterPro" id="IPR012408">
    <property type="entry name" value="Acetald_propionald_DH-rel"/>
</dbReference>
<evidence type="ECO:0000313" key="4">
    <source>
        <dbReference type="EMBL" id="ABC21715.1"/>
    </source>
</evidence>
<keyword evidence="2" id="KW-0520">NAD</keyword>
<dbReference type="SUPFAM" id="SSF53720">
    <property type="entry name" value="ALDH-like"/>
    <property type="match status" value="1"/>
</dbReference>
<dbReference type="RefSeq" id="WP_011388669.1">
    <property type="nucleotide sequence ID" value="NC_007643.1"/>
</dbReference>
<dbReference type="Proteomes" id="UP000001929">
    <property type="component" value="Chromosome"/>
</dbReference>
<dbReference type="EMBL" id="CP000230">
    <property type="protein sequence ID" value="ABC21715.1"/>
    <property type="molecule type" value="Genomic_DNA"/>
</dbReference>
<name>Q2RVY0_RHORT</name>
<dbReference type="KEGG" id="rru:Rru_A0914"/>
<dbReference type="EnsemblBacteria" id="ABC21715">
    <property type="protein sequence ID" value="ABC21715"/>
    <property type="gene ID" value="Rru_A0914"/>
</dbReference>
<dbReference type="PANTHER" id="PTHR11699">
    <property type="entry name" value="ALDEHYDE DEHYDROGENASE-RELATED"/>
    <property type="match status" value="1"/>
</dbReference>
<evidence type="ECO:0000259" key="3">
    <source>
        <dbReference type="Pfam" id="PF00171"/>
    </source>
</evidence>
<reference evidence="4 5" key="1">
    <citation type="journal article" date="2011" name="Stand. Genomic Sci.">
        <title>Complete genome sequence of Rhodospirillum rubrum type strain (S1).</title>
        <authorList>
            <person name="Munk A.C."/>
            <person name="Copeland A."/>
            <person name="Lucas S."/>
            <person name="Lapidus A."/>
            <person name="Del Rio T.G."/>
            <person name="Barry K."/>
            <person name="Detter J.C."/>
            <person name="Hammon N."/>
            <person name="Israni S."/>
            <person name="Pitluck S."/>
            <person name="Brettin T."/>
            <person name="Bruce D."/>
            <person name="Han C."/>
            <person name="Tapia R."/>
            <person name="Gilna P."/>
            <person name="Schmutz J."/>
            <person name="Larimer F."/>
            <person name="Land M."/>
            <person name="Kyrpides N.C."/>
            <person name="Mavromatis K."/>
            <person name="Richardson P."/>
            <person name="Rohde M."/>
            <person name="Goker M."/>
            <person name="Klenk H.P."/>
            <person name="Zhang Y."/>
            <person name="Roberts G.P."/>
            <person name="Reslewic S."/>
            <person name="Schwartz D.C."/>
        </authorList>
    </citation>
    <scope>NUCLEOTIDE SEQUENCE [LARGE SCALE GENOMIC DNA]</scope>
    <source>
        <strain evidence="5">ATCC 11170 / ATH 1.1.1 / DSM 467 / LMG 4362 / NCIMB 8255 / S1</strain>
    </source>
</reference>
<dbReference type="eggNOG" id="COG1012">
    <property type="taxonomic scope" value="Bacteria"/>
</dbReference>
<keyword evidence="5" id="KW-1185">Reference proteome</keyword>
<dbReference type="InterPro" id="IPR016163">
    <property type="entry name" value="Ald_DH_C"/>
</dbReference>
<dbReference type="InterPro" id="IPR016162">
    <property type="entry name" value="Ald_DH_N"/>
</dbReference>
<protein>
    <submittedName>
        <fullName evidence="4">Aldehyde dehydrogenase</fullName>
        <ecNumber evidence="4">1.2.1.10</ecNumber>
    </submittedName>
</protein>
<dbReference type="EC" id="1.2.1.10" evidence="4"/>
<dbReference type="HOGENOM" id="CLU_028794_1_0_5"/>
<dbReference type="NCBIfam" id="NF011927">
    <property type="entry name" value="PRK15398.1"/>
    <property type="match status" value="1"/>
</dbReference>
<feature type="domain" description="Aldehyde dehydrogenase" evidence="3">
    <location>
        <begin position="409"/>
        <end position="483"/>
    </location>
</feature>
<dbReference type="AlphaFoldDB" id="Q2RVY0"/>
<sequence length="529" mass="55208">MNDGQIAAAVAKVLEAYGVPADPSAAAPAPAAPVAPAAPTAGSVSEMIARGIAKASSDDQIAQIVAKVVGDYSAQAAKPAVVPGAAASTEAGDGVFDTMDAAVDAAVLAQQQYLLCSMTDRQRFVDGIREVILQKDTLELISRMAAEETGMGNYEHKLIKNRLAAEKTPGTEDLTTEAFSGDDGLTLVEYSPFGAIGAVAPTTNPTETIICNSIGMLAAGNSVIFSPHPRATKVSLLTVKLINQKLACLGAPANLVVTVSKPSVENTNAMMAHPKIRMLVATGGPGIVKAVMSTGKKAIGAGAGNPPVVVDETADIEKAALDIINGCSFDNNLPCIAEKEIIAVAQIADYLIFSMKKQGAYQITDPAVLRKLQDLVLTAKGGPQTSCVGKSAVWLLNKIGIEVDSSVKVILMEVPKEHPFVQEELMMPILPLVRVSDVDEAIAVAIEVEHGNRHTAIMHSTNVRKLTKMAKLIQTTIFVKNGPSYAGLGVGGEGYTTFTIAGPTGEGLTSAKSFARKRKCVMVEALNIR</sequence>
<accession>Q2RVY0</accession>
<gene>
    <name evidence="4" type="ordered locus">Rru_A0914</name>
</gene>
<feature type="domain" description="Aldehyde dehydrogenase" evidence="3">
    <location>
        <begin position="98"/>
        <end position="357"/>
    </location>
</feature>
<keyword evidence="1 4" id="KW-0560">Oxidoreductase</keyword>
<dbReference type="CDD" id="cd07121">
    <property type="entry name" value="ALDH_EutE"/>
    <property type="match status" value="1"/>
</dbReference>